<dbReference type="Gene3D" id="1.10.238.10">
    <property type="entry name" value="EF-hand"/>
    <property type="match status" value="2"/>
</dbReference>
<organism evidence="3 4">
    <name type="scientific">Asticcacaulis biprosthecium C19</name>
    <dbReference type="NCBI Taxonomy" id="715226"/>
    <lineage>
        <taxon>Bacteria</taxon>
        <taxon>Pseudomonadati</taxon>
        <taxon>Pseudomonadota</taxon>
        <taxon>Alphaproteobacteria</taxon>
        <taxon>Caulobacterales</taxon>
        <taxon>Caulobacteraceae</taxon>
        <taxon>Asticcacaulis</taxon>
    </lineage>
</organism>
<keyword evidence="4" id="KW-1185">Reference proteome</keyword>
<proteinExistence type="predicted"/>
<dbReference type="GO" id="GO:0005509">
    <property type="term" value="F:calcium ion binding"/>
    <property type="evidence" value="ECO:0007669"/>
    <property type="project" value="InterPro"/>
</dbReference>
<dbReference type="AlphaFoldDB" id="F4QGG6"/>
<evidence type="ECO:0000313" key="3">
    <source>
        <dbReference type="EMBL" id="EGF93647.1"/>
    </source>
</evidence>
<sequence length="134" mass="14916">MKTTLALISLLALVATPAAAGDLDQLTTRLAKADSNHDGMITRAEFTGFRRTQFDEMDRNHDGYVSDKDVPGFARRGERGDRLRRLITEFDKNQDGRIDRTEFLNGPTVIFDRADADGNDVVDGFELRQIKAGA</sequence>
<evidence type="ECO:0000259" key="2">
    <source>
        <dbReference type="PROSITE" id="PS50222"/>
    </source>
</evidence>
<feature type="domain" description="EF-hand" evidence="2">
    <location>
        <begin position="21"/>
        <end position="56"/>
    </location>
</feature>
<dbReference type="Proteomes" id="UP000006512">
    <property type="component" value="Unassembled WGS sequence"/>
</dbReference>
<feature type="domain" description="EF-hand" evidence="2">
    <location>
        <begin position="78"/>
        <end position="113"/>
    </location>
</feature>
<dbReference type="EMBL" id="GL883077">
    <property type="protein sequence ID" value="EGF93647.1"/>
    <property type="molecule type" value="Genomic_DNA"/>
</dbReference>
<accession>F4QGG6</accession>
<reference evidence="4" key="1">
    <citation type="submission" date="2011-03" db="EMBL/GenBank/DDBJ databases">
        <title>Draft genome sequence of Brevundimonas diminuta.</title>
        <authorList>
            <person name="Brown P.J.B."/>
            <person name="Buechlein A."/>
            <person name="Hemmerich C."/>
            <person name="Brun Y.V."/>
        </authorList>
    </citation>
    <scope>NUCLEOTIDE SEQUENCE [LARGE SCALE GENOMIC DNA]</scope>
    <source>
        <strain evidence="4">C19</strain>
    </source>
</reference>
<dbReference type="SUPFAM" id="SSF47473">
    <property type="entry name" value="EF-hand"/>
    <property type="match status" value="1"/>
</dbReference>
<gene>
    <name evidence="3" type="ORF">ABI_20880</name>
</gene>
<name>F4QGG6_9CAUL</name>
<dbReference type="OrthoDB" id="6706523at2"/>
<dbReference type="STRING" id="715226.ABI_20880"/>
<dbReference type="eggNOG" id="COG5126">
    <property type="taxonomic scope" value="Bacteria"/>
</dbReference>
<feature type="chain" id="PRO_5003316483" evidence="1">
    <location>
        <begin position="21"/>
        <end position="134"/>
    </location>
</feature>
<dbReference type="InterPro" id="IPR011992">
    <property type="entry name" value="EF-hand-dom_pair"/>
</dbReference>
<dbReference type="SMART" id="SM00054">
    <property type="entry name" value="EFh"/>
    <property type="match status" value="2"/>
</dbReference>
<dbReference type="Pfam" id="PF13202">
    <property type="entry name" value="EF-hand_5"/>
    <property type="match status" value="1"/>
</dbReference>
<dbReference type="HOGENOM" id="CLU_091273_2_1_5"/>
<feature type="signal peptide" evidence="1">
    <location>
        <begin position="1"/>
        <end position="20"/>
    </location>
</feature>
<dbReference type="Pfam" id="PF13499">
    <property type="entry name" value="EF-hand_7"/>
    <property type="match status" value="1"/>
</dbReference>
<dbReference type="RefSeq" id="WP_006272848.1">
    <property type="nucleotide sequence ID" value="NZ_GL883077.1"/>
</dbReference>
<dbReference type="InterPro" id="IPR018247">
    <property type="entry name" value="EF_Hand_1_Ca_BS"/>
</dbReference>
<keyword evidence="1" id="KW-0732">Signal</keyword>
<evidence type="ECO:0000313" key="4">
    <source>
        <dbReference type="Proteomes" id="UP000006512"/>
    </source>
</evidence>
<dbReference type="PROSITE" id="PS00018">
    <property type="entry name" value="EF_HAND_1"/>
    <property type="match status" value="3"/>
</dbReference>
<dbReference type="InterPro" id="IPR002048">
    <property type="entry name" value="EF_hand_dom"/>
</dbReference>
<evidence type="ECO:0000256" key="1">
    <source>
        <dbReference type="SAM" id="SignalP"/>
    </source>
</evidence>
<dbReference type="PROSITE" id="PS50222">
    <property type="entry name" value="EF_HAND_2"/>
    <property type="match status" value="2"/>
</dbReference>
<protein>
    <submittedName>
        <fullName evidence="3">EF hand family protein</fullName>
    </submittedName>
</protein>